<keyword evidence="3" id="KW-1185">Reference proteome</keyword>
<dbReference type="OrthoDB" id="9806009at2"/>
<dbReference type="AlphaFoldDB" id="A0A364RF03"/>
<dbReference type="InterPro" id="IPR045857">
    <property type="entry name" value="O16G_dom_2"/>
</dbReference>
<organism evidence="2 3">
    <name type="scientific">Pontibacter arcticus</name>
    <dbReference type="NCBI Taxonomy" id="2080288"/>
    <lineage>
        <taxon>Bacteria</taxon>
        <taxon>Pseudomonadati</taxon>
        <taxon>Bacteroidota</taxon>
        <taxon>Cytophagia</taxon>
        <taxon>Cytophagales</taxon>
        <taxon>Hymenobacteraceae</taxon>
        <taxon>Pontibacter</taxon>
    </lineage>
</organism>
<dbReference type="RefSeq" id="WP_112305069.1">
    <property type="nucleotide sequence ID" value="NZ_QMDV01000002.1"/>
</dbReference>
<dbReference type="GO" id="GO:0005975">
    <property type="term" value="P:carbohydrate metabolic process"/>
    <property type="evidence" value="ECO:0007669"/>
    <property type="project" value="InterPro"/>
</dbReference>
<evidence type="ECO:0000313" key="3">
    <source>
        <dbReference type="Proteomes" id="UP000251692"/>
    </source>
</evidence>
<reference evidence="2 3" key="2">
    <citation type="submission" date="2018-07" db="EMBL/GenBank/DDBJ databases">
        <title>Pontibacter sp. 2b14 genomic sequence and assembly.</title>
        <authorList>
            <person name="Du Z.-J."/>
        </authorList>
    </citation>
    <scope>NUCLEOTIDE SEQUENCE [LARGE SCALE GENOMIC DNA]</scope>
    <source>
        <strain evidence="2 3">2b14</strain>
    </source>
</reference>
<dbReference type="Gene3D" id="3.90.400.10">
    <property type="entry name" value="Oligo-1,6-glucosidase, Domain 2"/>
    <property type="match status" value="1"/>
</dbReference>
<protein>
    <submittedName>
        <fullName evidence="2">Trehalose synthase</fullName>
    </submittedName>
</protein>
<comment type="caution">
    <text evidence="2">The sequence shown here is derived from an EMBL/GenBank/DDBJ whole genome shotgun (WGS) entry which is preliminary data.</text>
</comment>
<accession>A0A364RF03</accession>
<proteinExistence type="predicted"/>
<dbReference type="Pfam" id="PF22157">
    <property type="entry name" value="SupH-like_C"/>
    <property type="match status" value="1"/>
</dbReference>
<dbReference type="Proteomes" id="UP000251692">
    <property type="component" value="Unassembled WGS sequence"/>
</dbReference>
<dbReference type="EMBL" id="QMDV01000002">
    <property type="protein sequence ID" value="RAU82920.1"/>
    <property type="molecule type" value="Genomic_DNA"/>
</dbReference>
<dbReference type="PANTHER" id="PTHR10357:SF219">
    <property type="entry name" value="MALTOSE ALPHA-D-GLUCOSYLTRANSFERASE"/>
    <property type="match status" value="1"/>
</dbReference>
<feature type="domain" description="Glycosyl hydrolase family 13 catalytic" evidence="1">
    <location>
        <begin position="18"/>
        <end position="403"/>
    </location>
</feature>
<dbReference type="SUPFAM" id="SSF51445">
    <property type="entry name" value="(Trans)glycosidases"/>
    <property type="match status" value="1"/>
</dbReference>
<dbReference type="InterPro" id="IPR013780">
    <property type="entry name" value="Glyco_hydro_b"/>
</dbReference>
<dbReference type="Gene3D" id="2.60.40.1180">
    <property type="entry name" value="Golgi alpha-mannosidase II"/>
    <property type="match status" value="1"/>
</dbReference>
<dbReference type="SMART" id="SM00642">
    <property type="entry name" value="Aamy"/>
    <property type="match status" value="1"/>
</dbReference>
<sequence length="549" mass="64118">MINELWYKNAIIYSLDLETFMDLNDDGIGDFEGLSRRLDYLHALGVDTVWLAPFHPSPNKDNGYDIQDYYGVDPRHGSSGNFVEFMHQASKRGIKVIIDLVVNHTSDQHPWFQDARSSENAKHRDWYAWSDKKPDDWNEGMVFPNVQEATWTYDKKAKAYYFHRFYKFQPDLNIDNPEVRAEIKRIIGFWLELGVAGFRVDAVPFILEKQGPNISDRKLRFEYLREMRRFLQWRRGDAILLGEANVLPKETEEYFGEEGDGIHLMFNFYVNQYLFYALATGDTEPLKEALEATRIKFPTSQWAHFLRNHDELDLARLSEEQREKVFARFGPEKSMQLYDRGIRRRLSPMLGNRQQTELAYSLMFSLPGTPVIRYGDEIGMGEDLSLKEREAVRTPMQWTDGFQAGFSKSEKLVHPIISEGPYAYKHVNVEAQRREPHSLLNWMSTLIRLRQECAEIGWGNWQLLDTGVPQVLGMHYNWQESSLVILHNFDEKAHEVSLKLKQTQETTLVDLMINSDSVTDTKGVHKITISAYGYRWFRAGDLSHLFRKS</sequence>
<dbReference type="Pfam" id="PF00128">
    <property type="entry name" value="Alpha-amylase"/>
    <property type="match status" value="1"/>
</dbReference>
<dbReference type="Gene3D" id="3.20.20.80">
    <property type="entry name" value="Glycosidases"/>
    <property type="match status" value="1"/>
</dbReference>
<dbReference type="InterPro" id="IPR006047">
    <property type="entry name" value="GH13_cat_dom"/>
</dbReference>
<reference evidence="2 3" key="1">
    <citation type="submission" date="2018-06" db="EMBL/GenBank/DDBJ databases">
        <authorList>
            <person name="Liu Z.-W."/>
        </authorList>
    </citation>
    <scope>NUCLEOTIDE SEQUENCE [LARGE SCALE GENOMIC DNA]</scope>
    <source>
        <strain evidence="2 3">2b14</strain>
    </source>
</reference>
<name>A0A364RF03_9BACT</name>
<dbReference type="SUPFAM" id="SSF51011">
    <property type="entry name" value="Glycosyl hydrolase domain"/>
    <property type="match status" value="1"/>
</dbReference>
<gene>
    <name evidence="2" type="ORF">DP923_06640</name>
</gene>
<dbReference type="CDD" id="cd11334">
    <property type="entry name" value="AmyAc_TreS"/>
    <property type="match status" value="1"/>
</dbReference>
<dbReference type="InterPro" id="IPR054049">
    <property type="entry name" value="SupH-like_C"/>
</dbReference>
<evidence type="ECO:0000313" key="2">
    <source>
        <dbReference type="EMBL" id="RAU82920.1"/>
    </source>
</evidence>
<evidence type="ECO:0000259" key="1">
    <source>
        <dbReference type="SMART" id="SM00642"/>
    </source>
</evidence>
<dbReference type="InterPro" id="IPR017853">
    <property type="entry name" value="GH"/>
</dbReference>
<dbReference type="PANTHER" id="PTHR10357">
    <property type="entry name" value="ALPHA-AMYLASE FAMILY MEMBER"/>
    <property type="match status" value="1"/>
</dbReference>